<evidence type="ECO:0000313" key="2">
    <source>
        <dbReference type="Proteomes" id="UP000236745"/>
    </source>
</evidence>
<dbReference type="EMBL" id="FNVQ01000001">
    <property type="protein sequence ID" value="SEG15899.1"/>
    <property type="molecule type" value="Genomic_DNA"/>
</dbReference>
<organism evidence="1 2">
    <name type="scientific">Marinobacterium lutimaris</name>
    <dbReference type="NCBI Taxonomy" id="568106"/>
    <lineage>
        <taxon>Bacteria</taxon>
        <taxon>Pseudomonadati</taxon>
        <taxon>Pseudomonadota</taxon>
        <taxon>Gammaproteobacteria</taxon>
        <taxon>Oceanospirillales</taxon>
        <taxon>Oceanospirillaceae</taxon>
        <taxon>Marinobacterium</taxon>
    </lineage>
</organism>
<gene>
    <name evidence="1" type="ORF">SAMN05444390_1011524</name>
</gene>
<sequence>MRTTDVNLTERHLQQIEHAMQNARAALQINGTTAQQANEAVTELNAALRLLEIPECPLLPAPAAA</sequence>
<name>A0A1H5XVS4_9GAMM</name>
<proteinExistence type="predicted"/>
<protein>
    <submittedName>
        <fullName evidence="1">Uncharacterized protein</fullName>
    </submittedName>
</protein>
<dbReference type="RefSeq" id="WP_104002419.1">
    <property type="nucleotide sequence ID" value="NZ_FNVQ01000001.1"/>
</dbReference>
<keyword evidence="2" id="KW-1185">Reference proteome</keyword>
<reference evidence="1 2" key="1">
    <citation type="submission" date="2016-10" db="EMBL/GenBank/DDBJ databases">
        <authorList>
            <person name="de Groot N.N."/>
        </authorList>
    </citation>
    <scope>NUCLEOTIDE SEQUENCE [LARGE SCALE GENOMIC DNA]</scope>
    <source>
        <strain evidence="1 2">DSM 22012</strain>
    </source>
</reference>
<accession>A0A1H5XVS4</accession>
<dbReference type="AlphaFoldDB" id="A0A1H5XVS4"/>
<dbReference type="Proteomes" id="UP000236745">
    <property type="component" value="Unassembled WGS sequence"/>
</dbReference>
<evidence type="ECO:0000313" key="1">
    <source>
        <dbReference type="EMBL" id="SEG15899.1"/>
    </source>
</evidence>